<gene>
    <name evidence="2" type="ORF">SDC9_147079</name>
</gene>
<feature type="compositionally biased region" description="Basic and acidic residues" evidence="1">
    <location>
        <begin position="1"/>
        <end position="11"/>
    </location>
</feature>
<comment type="caution">
    <text evidence="2">The sequence shown here is derived from an EMBL/GenBank/DDBJ whole genome shotgun (WGS) entry which is preliminary data.</text>
</comment>
<proteinExistence type="predicted"/>
<dbReference type="AlphaFoldDB" id="A0A645ECX0"/>
<dbReference type="EMBL" id="VSSQ01045946">
    <property type="protein sequence ID" value="MPM99884.1"/>
    <property type="molecule type" value="Genomic_DNA"/>
</dbReference>
<feature type="region of interest" description="Disordered" evidence="1">
    <location>
        <begin position="1"/>
        <end position="48"/>
    </location>
</feature>
<evidence type="ECO:0000313" key="2">
    <source>
        <dbReference type="EMBL" id="MPM99884.1"/>
    </source>
</evidence>
<organism evidence="2">
    <name type="scientific">bioreactor metagenome</name>
    <dbReference type="NCBI Taxonomy" id="1076179"/>
    <lineage>
        <taxon>unclassified sequences</taxon>
        <taxon>metagenomes</taxon>
        <taxon>ecological metagenomes</taxon>
    </lineage>
</organism>
<protein>
    <submittedName>
        <fullName evidence="2">Uncharacterized protein</fullName>
    </submittedName>
</protein>
<evidence type="ECO:0000256" key="1">
    <source>
        <dbReference type="SAM" id="MobiDB-lite"/>
    </source>
</evidence>
<sequence length="77" mass="8679">MHDLEFRHANAVDDQNQNQDKANAHGKHPAHIRAFRQGHNDTANAQDRRITDHAQAHGNDRLHLRDVVGRTGNQACS</sequence>
<feature type="compositionally biased region" description="Basic residues" evidence="1">
    <location>
        <begin position="24"/>
        <end position="36"/>
    </location>
</feature>
<name>A0A645ECX0_9ZZZZ</name>
<accession>A0A645ECX0</accession>
<reference evidence="2" key="1">
    <citation type="submission" date="2019-08" db="EMBL/GenBank/DDBJ databases">
        <authorList>
            <person name="Kucharzyk K."/>
            <person name="Murdoch R.W."/>
            <person name="Higgins S."/>
            <person name="Loffler F."/>
        </authorList>
    </citation>
    <scope>NUCLEOTIDE SEQUENCE</scope>
</reference>